<dbReference type="InterPro" id="IPR035895">
    <property type="entry name" value="HPr-like_sf"/>
</dbReference>
<dbReference type="GO" id="GO:0009401">
    <property type="term" value="P:phosphoenolpyruvate-dependent sugar phosphotransferase system"/>
    <property type="evidence" value="ECO:0007669"/>
    <property type="project" value="UniProtKB-KW"/>
</dbReference>
<dbReference type="CDD" id="cd00367">
    <property type="entry name" value="PTS-HPr_like"/>
    <property type="match status" value="1"/>
</dbReference>
<keyword evidence="11" id="KW-0479">Metal-binding</keyword>
<dbReference type="PROSITE" id="PS00742">
    <property type="entry name" value="PEP_ENZYMES_2"/>
    <property type="match status" value="1"/>
</dbReference>
<dbReference type="InterPro" id="IPR050499">
    <property type="entry name" value="PEP-utilizing_PTS_enzyme"/>
</dbReference>
<dbReference type="InterPro" id="IPR006318">
    <property type="entry name" value="PTS_EI-like"/>
</dbReference>
<dbReference type="PANTHER" id="PTHR46244">
    <property type="entry name" value="PHOSPHOENOLPYRUVATE-PROTEIN PHOSPHOTRANSFERASE"/>
    <property type="match status" value="1"/>
</dbReference>
<reference evidence="16 17" key="1">
    <citation type="submission" date="2020-03" db="EMBL/GenBank/DDBJ databases">
        <title>Genomic Encyclopedia of Type Strains, Phase IV (KMG-IV): sequencing the most valuable type-strain genomes for metagenomic binning, comparative biology and taxonomic classification.</title>
        <authorList>
            <person name="Goeker M."/>
        </authorList>
    </citation>
    <scope>NUCLEOTIDE SEQUENCE [LARGE SCALE GENOMIC DNA]</scope>
    <source>
        <strain evidence="16 17">DSM 4733</strain>
    </source>
</reference>
<keyword evidence="10" id="KW-0598">Phosphotransferase system</keyword>
<evidence type="ECO:0000313" key="16">
    <source>
        <dbReference type="EMBL" id="NIJ64961.1"/>
    </source>
</evidence>
<dbReference type="PRINTS" id="PR00107">
    <property type="entry name" value="PHOSPHOCPHPR"/>
</dbReference>
<dbReference type="Pfam" id="PF00381">
    <property type="entry name" value="PTS-HPr"/>
    <property type="match status" value="1"/>
</dbReference>
<evidence type="ECO:0000256" key="13">
    <source>
        <dbReference type="ARBA" id="ARBA00022842"/>
    </source>
</evidence>
<dbReference type="InterPro" id="IPR001020">
    <property type="entry name" value="PTS_HPr_His_P_site"/>
</dbReference>
<evidence type="ECO:0000256" key="9">
    <source>
        <dbReference type="ARBA" id="ARBA00022679"/>
    </source>
</evidence>
<dbReference type="InterPro" id="IPR023151">
    <property type="entry name" value="PEP_util_CS"/>
</dbReference>
<dbReference type="SUPFAM" id="SSF52009">
    <property type="entry name" value="Phosphohistidine domain"/>
    <property type="match status" value="1"/>
</dbReference>
<evidence type="ECO:0000256" key="6">
    <source>
        <dbReference type="ARBA" id="ARBA00022448"/>
    </source>
</evidence>
<dbReference type="Gene3D" id="3.30.1340.10">
    <property type="entry name" value="HPr-like"/>
    <property type="match status" value="1"/>
</dbReference>
<dbReference type="InterPro" id="IPR040442">
    <property type="entry name" value="Pyrv_kinase-like_dom_sf"/>
</dbReference>
<dbReference type="Pfam" id="PF00358">
    <property type="entry name" value="PTS_EIIA_1"/>
    <property type="match status" value="1"/>
</dbReference>
<accession>A0A7X5ZVC1</accession>
<keyword evidence="9" id="KW-0808">Transferase</keyword>
<dbReference type="SUPFAM" id="SSF51261">
    <property type="entry name" value="Duplicated hybrid motif"/>
    <property type="match status" value="1"/>
</dbReference>
<dbReference type="PRINTS" id="PR01736">
    <property type="entry name" value="PHPHTRNFRASE"/>
</dbReference>
<dbReference type="InterPro" id="IPR000032">
    <property type="entry name" value="HPr-like"/>
</dbReference>
<dbReference type="RefSeq" id="WP_243857167.1">
    <property type="nucleotide sequence ID" value="NZ_JAASQV010000001.1"/>
</dbReference>
<dbReference type="PROSITE" id="PS00369">
    <property type="entry name" value="PTS_HPR_HIS"/>
    <property type="match status" value="1"/>
</dbReference>
<keyword evidence="6" id="KW-0813">Transport</keyword>
<keyword evidence="7" id="KW-0963">Cytoplasm</keyword>
<comment type="similarity">
    <text evidence="4">Belongs to the PEP-utilizing enzyme family.</text>
</comment>
<comment type="subcellular location">
    <subcellularLocation>
        <location evidence="3">Cytoplasm</location>
    </subcellularLocation>
</comment>
<dbReference type="GO" id="GO:0008965">
    <property type="term" value="F:phosphoenolpyruvate-protein phosphotransferase activity"/>
    <property type="evidence" value="ECO:0007669"/>
    <property type="project" value="UniProtKB-EC"/>
</dbReference>
<dbReference type="Pfam" id="PF05524">
    <property type="entry name" value="PEP-utilisers_N"/>
    <property type="match status" value="1"/>
</dbReference>
<comment type="caution">
    <text evidence="16">The sequence shown here is derived from an EMBL/GenBank/DDBJ whole genome shotgun (WGS) entry which is preliminary data.</text>
</comment>
<feature type="domain" description="HPr" evidence="15">
    <location>
        <begin position="169"/>
        <end position="258"/>
    </location>
</feature>
<dbReference type="InterPro" id="IPR015813">
    <property type="entry name" value="Pyrv/PenolPyrv_kinase-like_dom"/>
</dbReference>
<comment type="cofactor">
    <cofactor evidence="2">
        <name>Mg(2+)</name>
        <dbReference type="ChEBI" id="CHEBI:18420"/>
    </cofactor>
</comment>
<dbReference type="AlphaFoldDB" id="A0A7X5ZVC1"/>
<dbReference type="Gene3D" id="3.50.30.10">
    <property type="entry name" value="Phosphohistidine domain"/>
    <property type="match status" value="1"/>
</dbReference>
<evidence type="ECO:0000256" key="8">
    <source>
        <dbReference type="ARBA" id="ARBA00022597"/>
    </source>
</evidence>
<dbReference type="Gene3D" id="2.70.70.10">
    <property type="entry name" value="Glucose Permease (Domain IIA)"/>
    <property type="match status" value="1"/>
</dbReference>
<evidence type="ECO:0000256" key="5">
    <source>
        <dbReference type="ARBA" id="ARBA00012232"/>
    </source>
</evidence>
<dbReference type="EMBL" id="JAASQV010000001">
    <property type="protein sequence ID" value="NIJ64961.1"/>
    <property type="molecule type" value="Genomic_DNA"/>
</dbReference>
<keyword evidence="13" id="KW-0460">Magnesium</keyword>
<evidence type="ECO:0000313" key="17">
    <source>
        <dbReference type="Proteomes" id="UP000564677"/>
    </source>
</evidence>
<keyword evidence="8" id="KW-0762">Sugar transport</keyword>
<dbReference type="InterPro" id="IPR001127">
    <property type="entry name" value="PTS_EIIA_1_perm"/>
</dbReference>
<dbReference type="InterPro" id="IPR011055">
    <property type="entry name" value="Dup_hybrid_motif"/>
</dbReference>
<dbReference type="SUPFAM" id="SSF47831">
    <property type="entry name" value="Enzyme I of the PEP:sugar phosphotransferase system HPr-binding (sub)domain"/>
    <property type="match status" value="1"/>
</dbReference>
<dbReference type="NCBIfam" id="TIGR00830">
    <property type="entry name" value="PTBA"/>
    <property type="match status" value="1"/>
</dbReference>
<dbReference type="EC" id="2.7.3.9" evidence="5"/>
<dbReference type="PROSITE" id="PS51350">
    <property type="entry name" value="PTS_HPR_DOM"/>
    <property type="match status" value="1"/>
</dbReference>
<dbReference type="Pfam" id="PF02896">
    <property type="entry name" value="PEP-utilizers_C"/>
    <property type="match status" value="1"/>
</dbReference>
<evidence type="ECO:0000259" key="14">
    <source>
        <dbReference type="PROSITE" id="PS51093"/>
    </source>
</evidence>
<dbReference type="Gene3D" id="3.20.20.60">
    <property type="entry name" value="Phosphoenolpyruvate-binding domains"/>
    <property type="match status" value="1"/>
</dbReference>
<keyword evidence="17" id="KW-1185">Reference proteome</keyword>
<dbReference type="NCBIfam" id="TIGR01003">
    <property type="entry name" value="PTS_HPr_family"/>
    <property type="match status" value="1"/>
</dbReference>
<dbReference type="SUPFAM" id="SSF51621">
    <property type="entry name" value="Phosphoenolpyruvate/pyruvate domain"/>
    <property type="match status" value="1"/>
</dbReference>
<keyword evidence="12" id="KW-0418">Kinase</keyword>
<protein>
    <recommendedName>
        <fullName evidence="5">phosphoenolpyruvate--protein phosphotransferase</fullName>
        <ecNumber evidence="5">2.7.3.9</ecNumber>
    </recommendedName>
</protein>
<name>A0A7X5ZVC1_9SPHN</name>
<dbReference type="NCBIfam" id="TIGR01417">
    <property type="entry name" value="PTS_I_fam"/>
    <property type="match status" value="1"/>
</dbReference>
<evidence type="ECO:0000256" key="7">
    <source>
        <dbReference type="ARBA" id="ARBA00022490"/>
    </source>
</evidence>
<dbReference type="InterPro" id="IPR036637">
    <property type="entry name" value="Phosphohistidine_dom_sf"/>
</dbReference>
<dbReference type="PANTHER" id="PTHR46244:SF6">
    <property type="entry name" value="PHOSPHOENOLPYRUVATE-PROTEIN PHOSPHOTRANSFERASE"/>
    <property type="match status" value="1"/>
</dbReference>
<proteinExistence type="inferred from homology"/>
<gene>
    <name evidence="16" type="ORF">FHR20_001892</name>
</gene>
<evidence type="ECO:0000256" key="10">
    <source>
        <dbReference type="ARBA" id="ARBA00022683"/>
    </source>
</evidence>
<evidence type="ECO:0000256" key="2">
    <source>
        <dbReference type="ARBA" id="ARBA00001946"/>
    </source>
</evidence>
<dbReference type="GO" id="GO:0016301">
    <property type="term" value="F:kinase activity"/>
    <property type="evidence" value="ECO:0007669"/>
    <property type="project" value="UniProtKB-KW"/>
</dbReference>
<evidence type="ECO:0000256" key="3">
    <source>
        <dbReference type="ARBA" id="ARBA00004496"/>
    </source>
</evidence>
<dbReference type="InterPro" id="IPR000121">
    <property type="entry name" value="PEP_util_C"/>
</dbReference>
<dbReference type="Pfam" id="PF00391">
    <property type="entry name" value="PEP-utilizers"/>
    <property type="match status" value="1"/>
</dbReference>
<evidence type="ECO:0000256" key="11">
    <source>
        <dbReference type="ARBA" id="ARBA00022723"/>
    </source>
</evidence>
<dbReference type="InterPro" id="IPR008279">
    <property type="entry name" value="PEP-util_enz_mobile_dom"/>
</dbReference>
<evidence type="ECO:0000259" key="15">
    <source>
        <dbReference type="PROSITE" id="PS51350"/>
    </source>
</evidence>
<dbReference type="Proteomes" id="UP000564677">
    <property type="component" value="Unassembled WGS sequence"/>
</dbReference>
<dbReference type="GO" id="GO:0005737">
    <property type="term" value="C:cytoplasm"/>
    <property type="evidence" value="ECO:0007669"/>
    <property type="project" value="UniProtKB-SubCell"/>
</dbReference>
<organism evidence="16 17">
    <name type="scientific">Sphingomonas leidyi</name>
    <dbReference type="NCBI Taxonomy" id="68569"/>
    <lineage>
        <taxon>Bacteria</taxon>
        <taxon>Pseudomonadati</taxon>
        <taxon>Pseudomonadota</taxon>
        <taxon>Alphaproteobacteria</taxon>
        <taxon>Sphingomonadales</taxon>
        <taxon>Sphingomonadaceae</taxon>
        <taxon>Sphingomonas</taxon>
    </lineage>
</organism>
<dbReference type="PROSITE" id="PS51093">
    <property type="entry name" value="PTS_EIIA_TYPE_1"/>
    <property type="match status" value="1"/>
</dbReference>
<sequence>MMIEVELGAPLAGWVIPLEKIPDPVFAQGMVGDGLAIEPIGDMLHAPCAGTISSVHAARHAVTLALAEGVELLMHIGIDSVGMAGRGFEALVSPGARVAAGDPLVRFDLDQLALRASAAATPIIVTGPGVDILARHTGGMVAVGETVLRIGARAAANGIARPQAAAGEARRHEAVVALAHGLHARPAARIATALRELRAEVFLESGDQRASAASSIAMLGLGLRHGAPVTIVAHGADAGEAITRVLAVLQHDTDVPAATVAPSRSIVPEGAIGGVGAAPGLAIGPACWLRTNRPAPTRLGAGVMTERSNLVQGIGMVWAELEAESQGEGQAADVFTAHRAILEDPSLIDAALARIDSGESAAFAILSAAEAQAGILRASGDARIAERGADLVDVGERIAHAILGTRANMIMPPEGAILLADDLLPSQFAALDTDRIAGIALARGGPTAHVAILAAGIGLPMIVALGTPLEAVAEGASLLIDCDSGFVRVDPDAHAREGLAAARARRAAVEARARTIGAAAVHTADGISVSVQANCGSVADAQAAMAAGADGCGLLRTEFLFLGRAAAPDIGEQRATYRAIFEALPERPITVRLLDVGGDKPAPYLSLPAEENPALGLRGIRVALSRPEILEAQLSAILGLPVPGPLRIMVPMVASAHEMAAVRAVLDRLRGDTAVALGAMVETPAAAIGADLIAAEADFLSIGSNDLTQYALAADRGNAAVAAMLDGLHPGVLRLIAETCTRAGSTPVSVCGGLAADPMAAPILIGLGVRTLSVPPAQVALTKALVTTLTVTAAASHARQALACASAAEVRALARRFAEELSA</sequence>
<dbReference type="SUPFAM" id="SSF55594">
    <property type="entry name" value="HPr-like"/>
    <property type="match status" value="1"/>
</dbReference>
<dbReference type="Gene3D" id="1.10.274.10">
    <property type="entry name" value="PtsI, HPr-binding domain"/>
    <property type="match status" value="1"/>
</dbReference>
<feature type="domain" description="PTS EIIA type-1" evidence="14">
    <location>
        <begin position="23"/>
        <end position="127"/>
    </location>
</feature>
<comment type="catalytic activity">
    <reaction evidence="1">
        <text>L-histidyl-[protein] + phosphoenolpyruvate = N(pros)-phospho-L-histidyl-[protein] + pyruvate</text>
        <dbReference type="Rhea" id="RHEA:23880"/>
        <dbReference type="Rhea" id="RHEA-COMP:9745"/>
        <dbReference type="Rhea" id="RHEA-COMP:9746"/>
        <dbReference type="ChEBI" id="CHEBI:15361"/>
        <dbReference type="ChEBI" id="CHEBI:29979"/>
        <dbReference type="ChEBI" id="CHEBI:58702"/>
        <dbReference type="ChEBI" id="CHEBI:64837"/>
        <dbReference type="EC" id="2.7.3.9"/>
    </reaction>
</comment>
<dbReference type="GO" id="GO:0046872">
    <property type="term" value="F:metal ion binding"/>
    <property type="evidence" value="ECO:0007669"/>
    <property type="project" value="UniProtKB-KW"/>
</dbReference>
<evidence type="ECO:0000256" key="12">
    <source>
        <dbReference type="ARBA" id="ARBA00022777"/>
    </source>
</evidence>
<evidence type="ECO:0000256" key="4">
    <source>
        <dbReference type="ARBA" id="ARBA00007837"/>
    </source>
</evidence>
<dbReference type="InterPro" id="IPR036618">
    <property type="entry name" value="PtsI_HPr-bd_sf"/>
</dbReference>
<evidence type="ECO:0000256" key="1">
    <source>
        <dbReference type="ARBA" id="ARBA00000683"/>
    </source>
</evidence>
<dbReference type="InterPro" id="IPR008731">
    <property type="entry name" value="PTS_EIN"/>
</dbReference>